<dbReference type="GO" id="GO:0003677">
    <property type="term" value="F:DNA binding"/>
    <property type="evidence" value="ECO:0007669"/>
    <property type="project" value="InterPro"/>
</dbReference>
<sequence length="374" mass="40945">MPHLNDHVQFGMPPIRSVGNSLASYRYMTNALKDEKGTNNSPICISSTEYVRLKKQKEAFHFKCNPCSNVEEFVHLGIGNGRDIDQPVASSSSVADDVDQLPASTSRGRGRPRAVMADDVDQLPASTSRGRGRPRAVLADDVDQPPASISRGRGRPRAVLADDVDQLPASTSRGRGRPRAVLAHDVDQPPASLSRGRGRGRNVETPQTPPDSMPAIDQPASYSSRGHGSHTVPPVTTIASLTVNIVLPVSASSPMEDLPLELPIAMNVTCPQDLISPIIAGITYQLRVVETECTYARHLIFATDRQLELLRNAKRWYGDATFDTQVPLVFVLMARKRACDYRVVFTHILDLLMVPPVEEFVMDFEAAVCKFVKA</sequence>
<evidence type="ECO:0000313" key="2">
    <source>
        <dbReference type="EMBL" id="EFX78676.1"/>
    </source>
</evidence>
<organism evidence="2 3">
    <name type="scientific">Daphnia pulex</name>
    <name type="common">Water flea</name>
    <dbReference type="NCBI Taxonomy" id="6669"/>
    <lineage>
        <taxon>Eukaryota</taxon>
        <taxon>Metazoa</taxon>
        <taxon>Ecdysozoa</taxon>
        <taxon>Arthropoda</taxon>
        <taxon>Crustacea</taxon>
        <taxon>Branchiopoda</taxon>
        <taxon>Diplostraca</taxon>
        <taxon>Cladocera</taxon>
        <taxon>Anomopoda</taxon>
        <taxon>Daphniidae</taxon>
        <taxon>Daphnia</taxon>
    </lineage>
</organism>
<feature type="region of interest" description="Disordered" evidence="1">
    <location>
        <begin position="87"/>
        <end position="215"/>
    </location>
</feature>
<dbReference type="HOGENOM" id="CLU_802297_0_0_1"/>
<reference evidence="2 3" key="1">
    <citation type="journal article" date="2011" name="Science">
        <title>The ecoresponsive genome of Daphnia pulex.</title>
        <authorList>
            <person name="Colbourne J.K."/>
            <person name="Pfrender M.E."/>
            <person name="Gilbert D."/>
            <person name="Thomas W.K."/>
            <person name="Tucker A."/>
            <person name="Oakley T.H."/>
            <person name="Tokishita S."/>
            <person name="Aerts A."/>
            <person name="Arnold G.J."/>
            <person name="Basu M.K."/>
            <person name="Bauer D.J."/>
            <person name="Caceres C.E."/>
            <person name="Carmel L."/>
            <person name="Casola C."/>
            <person name="Choi J.H."/>
            <person name="Detter J.C."/>
            <person name="Dong Q."/>
            <person name="Dusheyko S."/>
            <person name="Eads B.D."/>
            <person name="Frohlich T."/>
            <person name="Geiler-Samerotte K.A."/>
            <person name="Gerlach D."/>
            <person name="Hatcher P."/>
            <person name="Jogdeo S."/>
            <person name="Krijgsveld J."/>
            <person name="Kriventseva E.V."/>
            <person name="Kultz D."/>
            <person name="Laforsch C."/>
            <person name="Lindquist E."/>
            <person name="Lopez J."/>
            <person name="Manak J.R."/>
            <person name="Muller J."/>
            <person name="Pangilinan J."/>
            <person name="Patwardhan R.P."/>
            <person name="Pitluck S."/>
            <person name="Pritham E.J."/>
            <person name="Rechtsteiner A."/>
            <person name="Rho M."/>
            <person name="Rogozin I.B."/>
            <person name="Sakarya O."/>
            <person name="Salamov A."/>
            <person name="Schaack S."/>
            <person name="Shapiro H."/>
            <person name="Shiga Y."/>
            <person name="Skalitzky C."/>
            <person name="Smith Z."/>
            <person name="Souvorov A."/>
            <person name="Sung W."/>
            <person name="Tang Z."/>
            <person name="Tsuchiya D."/>
            <person name="Tu H."/>
            <person name="Vos H."/>
            <person name="Wang M."/>
            <person name="Wolf Y.I."/>
            <person name="Yamagata H."/>
            <person name="Yamada T."/>
            <person name="Ye Y."/>
            <person name="Shaw J.R."/>
            <person name="Andrews J."/>
            <person name="Crease T.J."/>
            <person name="Tang H."/>
            <person name="Lucas S.M."/>
            <person name="Robertson H.M."/>
            <person name="Bork P."/>
            <person name="Koonin E.V."/>
            <person name="Zdobnov E.M."/>
            <person name="Grigoriev I.V."/>
            <person name="Lynch M."/>
            <person name="Boore J.L."/>
        </authorList>
    </citation>
    <scope>NUCLEOTIDE SEQUENCE [LARGE SCALE GENOMIC DNA]</scope>
</reference>
<proteinExistence type="predicted"/>
<dbReference type="PRINTS" id="PR00929">
    <property type="entry name" value="ATHOOK"/>
</dbReference>
<protein>
    <recommendedName>
        <fullName evidence="4">MULE transposase domain-containing protein</fullName>
    </recommendedName>
</protein>
<dbReference type="InParanoid" id="E9GPH5"/>
<name>E9GPH5_DAPPU</name>
<dbReference type="STRING" id="6669.E9GPH5"/>
<keyword evidence="3" id="KW-1185">Reference proteome</keyword>
<evidence type="ECO:0000313" key="3">
    <source>
        <dbReference type="Proteomes" id="UP000000305"/>
    </source>
</evidence>
<evidence type="ECO:0000256" key="1">
    <source>
        <dbReference type="SAM" id="MobiDB-lite"/>
    </source>
</evidence>
<evidence type="ECO:0008006" key="4">
    <source>
        <dbReference type="Google" id="ProtNLM"/>
    </source>
</evidence>
<dbReference type="EMBL" id="GL732556">
    <property type="protein sequence ID" value="EFX78676.1"/>
    <property type="molecule type" value="Genomic_DNA"/>
</dbReference>
<dbReference type="Proteomes" id="UP000000305">
    <property type="component" value="Unassembled WGS sequence"/>
</dbReference>
<accession>E9GPH5</accession>
<dbReference type="PhylomeDB" id="E9GPH5"/>
<dbReference type="KEGG" id="dpx:DAPPUDRAFT_320302"/>
<dbReference type="OrthoDB" id="90756at2759"/>
<dbReference type="eggNOG" id="ENOG502SCYH">
    <property type="taxonomic scope" value="Eukaryota"/>
</dbReference>
<dbReference type="AlphaFoldDB" id="E9GPH5"/>
<dbReference type="InterPro" id="IPR017956">
    <property type="entry name" value="AT_hook_DNA-bd_motif"/>
</dbReference>
<gene>
    <name evidence="2" type="ORF">DAPPUDRAFT_320302</name>
</gene>